<dbReference type="Proteomes" id="UP000545332">
    <property type="component" value="Unassembled WGS sequence"/>
</dbReference>
<comment type="caution">
    <text evidence="3">The sequence shown here is derived from an EMBL/GenBank/DDBJ whole genome shotgun (WGS) entry which is preliminary data.</text>
</comment>
<dbReference type="EMBL" id="VWPX01016879">
    <property type="protein sequence ID" value="NWI19234.1"/>
    <property type="molecule type" value="Genomic_DNA"/>
</dbReference>
<dbReference type="PANTHER" id="PTHR15381:SF1">
    <property type="entry name" value="CHONDROITIN SULFATE PROTEOGLYCAN 5"/>
    <property type="match status" value="1"/>
</dbReference>
<feature type="compositionally biased region" description="Polar residues" evidence="1">
    <location>
        <begin position="119"/>
        <end position="129"/>
    </location>
</feature>
<dbReference type="GO" id="GO:0048858">
    <property type="term" value="P:cell projection morphogenesis"/>
    <property type="evidence" value="ECO:0007669"/>
    <property type="project" value="TreeGrafter"/>
</dbReference>
<dbReference type="OrthoDB" id="9935774at2759"/>
<evidence type="ECO:0000313" key="3">
    <source>
        <dbReference type="EMBL" id="NWI19234.1"/>
    </source>
</evidence>
<feature type="non-terminal residue" evidence="3">
    <location>
        <position position="129"/>
    </location>
</feature>
<sequence>MLTVCFAKRLYLLKTENSKLRKSKYRSPSELHNDNFSLSTIAEGSHPNVRFPLSRPCRARCPQAPLVTRRPRVSPQDDGGPKVPELLPPGARKDEEEEAFVPGAPSPKRPPAKAEPDGTGTNCVTNNLP</sequence>
<reference evidence="3 4" key="1">
    <citation type="submission" date="2019-09" db="EMBL/GenBank/DDBJ databases">
        <title>Bird 10,000 Genomes (B10K) Project - Family phase.</title>
        <authorList>
            <person name="Zhang G."/>
        </authorList>
    </citation>
    <scope>NUCLEOTIDE SEQUENCE [LARGE SCALE GENOMIC DNA]</scope>
    <source>
        <strain evidence="3">B10K-MSB-42743</strain>
        <tissue evidence="3">Heart</tissue>
    </source>
</reference>
<feature type="non-terminal residue" evidence="3">
    <location>
        <position position="1"/>
    </location>
</feature>
<dbReference type="Pfam" id="PF06567">
    <property type="entry name" value="Neural_ProG_Cyt"/>
    <property type="match status" value="1"/>
</dbReference>
<protein>
    <submittedName>
        <fullName evidence="3">CSPG5 protein</fullName>
    </submittedName>
</protein>
<keyword evidence="4" id="KW-1185">Reference proteome</keyword>
<dbReference type="AlphaFoldDB" id="A0A7K4KRX3"/>
<gene>
    <name evidence="3" type="primary">Cspg5</name>
    <name evidence="3" type="ORF">CRYSOU_R15103</name>
</gene>
<accession>A0A7K4KRX3</accession>
<feature type="domain" description="Neural chondroitin sulphate proteoglycan cytoplasmic" evidence="2">
    <location>
        <begin position="10"/>
        <end position="128"/>
    </location>
</feature>
<dbReference type="GO" id="GO:0045202">
    <property type="term" value="C:synapse"/>
    <property type="evidence" value="ECO:0007669"/>
    <property type="project" value="TreeGrafter"/>
</dbReference>
<feature type="region of interest" description="Disordered" evidence="1">
    <location>
        <begin position="62"/>
        <end position="129"/>
    </location>
</feature>
<evidence type="ECO:0000259" key="2">
    <source>
        <dbReference type="Pfam" id="PF06567"/>
    </source>
</evidence>
<dbReference type="InterPro" id="IPR009505">
    <property type="entry name" value="Neural_ProG_Cyt"/>
</dbReference>
<evidence type="ECO:0000256" key="1">
    <source>
        <dbReference type="SAM" id="MobiDB-lite"/>
    </source>
</evidence>
<organism evidence="3 4">
    <name type="scientific">Crypturellus soui</name>
    <dbReference type="NCBI Taxonomy" id="458187"/>
    <lineage>
        <taxon>Eukaryota</taxon>
        <taxon>Metazoa</taxon>
        <taxon>Chordata</taxon>
        <taxon>Craniata</taxon>
        <taxon>Vertebrata</taxon>
        <taxon>Euteleostomi</taxon>
        <taxon>Archelosauria</taxon>
        <taxon>Archosauria</taxon>
        <taxon>Dinosauria</taxon>
        <taxon>Saurischia</taxon>
        <taxon>Theropoda</taxon>
        <taxon>Coelurosauria</taxon>
        <taxon>Aves</taxon>
        <taxon>Palaeognathae</taxon>
        <taxon>Tinamiformes</taxon>
        <taxon>Tinamidae</taxon>
        <taxon>Crypturellus</taxon>
    </lineage>
</organism>
<name>A0A7K4KRX3_9AVES</name>
<evidence type="ECO:0000313" key="4">
    <source>
        <dbReference type="Proteomes" id="UP000545332"/>
    </source>
</evidence>
<proteinExistence type="predicted"/>
<dbReference type="PANTHER" id="PTHR15381">
    <property type="entry name" value="CHONDROITIN SULFATE PROTEOGLYCAN 5 -RELATED"/>
    <property type="match status" value="1"/>
</dbReference>